<comment type="similarity">
    <text evidence="9">Belongs to the RSC1 family.</text>
</comment>
<dbReference type="InterPro" id="IPR001487">
    <property type="entry name" value="Bromodomain"/>
</dbReference>
<feature type="region of interest" description="Disordered" evidence="11">
    <location>
        <begin position="153"/>
        <end position="242"/>
    </location>
</feature>
<feature type="compositionally biased region" description="Low complexity" evidence="11">
    <location>
        <begin position="231"/>
        <end position="242"/>
    </location>
</feature>
<evidence type="ECO:0000256" key="4">
    <source>
        <dbReference type="ARBA" id="ARBA00022853"/>
    </source>
</evidence>
<proteinExistence type="inferred from homology"/>
<evidence type="ECO:0000259" key="13">
    <source>
        <dbReference type="PROSITE" id="PS51038"/>
    </source>
</evidence>
<dbReference type="PANTHER" id="PTHR16062">
    <property type="entry name" value="SWI/SNF-RELATED"/>
    <property type="match status" value="1"/>
</dbReference>
<evidence type="ECO:0000256" key="11">
    <source>
        <dbReference type="SAM" id="MobiDB-lite"/>
    </source>
</evidence>
<feature type="domain" description="BAH" evidence="13">
    <location>
        <begin position="465"/>
        <end position="583"/>
    </location>
</feature>
<protein>
    <submittedName>
        <fullName evidence="14">Uncharacterized protein</fullName>
    </submittedName>
</protein>
<gene>
    <name evidence="14" type="ORF">RI543_003094</name>
</gene>
<dbReference type="Gene3D" id="2.30.30.490">
    <property type="match status" value="1"/>
</dbReference>
<dbReference type="InterPro" id="IPR001025">
    <property type="entry name" value="BAH_dom"/>
</dbReference>
<evidence type="ECO:0000256" key="5">
    <source>
        <dbReference type="ARBA" id="ARBA00023015"/>
    </source>
</evidence>
<dbReference type="PROSITE" id="PS51038">
    <property type="entry name" value="BAH"/>
    <property type="match status" value="1"/>
</dbReference>
<comment type="caution">
    <text evidence="14">The sequence shown here is derived from an EMBL/GenBank/DDBJ whole genome shotgun (WGS) entry which is preliminary data.</text>
</comment>
<dbReference type="SUPFAM" id="SSF47370">
    <property type="entry name" value="Bromodomain"/>
    <property type="match status" value="2"/>
</dbReference>
<feature type="domain" description="Bromo" evidence="12">
    <location>
        <begin position="352"/>
        <end position="422"/>
    </location>
</feature>
<dbReference type="GO" id="GO:0006338">
    <property type="term" value="P:chromatin remodeling"/>
    <property type="evidence" value="ECO:0007669"/>
    <property type="project" value="InterPro"/>
</dbReference>
<dbReference type="GO" id="GO:0006368">
    <property type="term" value="P:transcription elongation by RNA polymerase II"/>
    <property type="evidence" value="ECO:0007669"/>
    <property type="project" value="TreeGrafter"/>
</dbReference>
<keyword evidence="6 10" id="KW-0103">Bromodomain</keyword>
<dbReference type="CDD" id="cd05521">
    <property type="entry name" value="Bromo_Rsc1_2_I"/>
    <property type="match status" value="1"/>
</dbReference>
<dbReference type="InterPro" id="IPR037382">
    <property type="entry name" value="Rsc/polybromo"/>
</dbReference>
<dbReference type="SMART" id="SM00297">
    <property type="entry name" value="BROMO"/>
    <property type="match status" value="2"/>
</dbReference>
<keyword evidence="8" id="KW-0539">Nucleus</keyword>
<evidence type="ECO:0000256" key="8">
    <source>
        <dbReference type="ARBA" id="ARBA00023242"/>
    </source>
</evidence>
<comment type="subcellular location">
    <subcellularLocation>
        <location evidence="1">Nucleus</location>
    </subcellularLocation>
</comment>
<keyword evidence="3" id="KW-0677">Repeat</keyword>
<evidence type="ECO:0000313" key="15">
    <source>
        <dbReference type="Proteomes" id="UP001306508"/>
    </source>
</evidence>
<name>A0AAN7ZXJ9_9SACH</name>
<keyword evidence="4" id="KW-0156">Chromatin regulator</keyword>
<evidence type="ECO:0000256" key="3">
    <source>
        <dbReference type="ARBA" id="ARBA00022737"/>
    </source>
</evidence>
<reference evidence="15" key="1">
    <citation type="submission" date="2023-07" db="EMBL/GenBank/DDBJ databases">
        <title>A draft genome of Kazachstania heterogenica Y-27499.</title>
        <authorList>
            <person name="Donic C."/>
            <person name="Kralova J.S."/>
            <person name="Fidel L."/>
            <person name="Ben-Dor S."/>
            <person name="Jung S."/>
        </authorList>
    </citation>
    <scope>NUCLEOTIDE SEQUENCE [LARGE SCALE GENOMIC DNA]</scope>
    <source>
        <strain evidence="15">Y27499</strain>
    </source>
</reference>
<feature type="region of interest" description="Disordered" evidence="11">
    <location>
        <begin position="280"/>
        <end position="313"/>
    </location>
</feature>
<feature type="domain" description="Bromo" evidence="12">
    <location>
        <begin position="26"/>
        <end position="95"/>
    </location>
</feature>
<feature type="compositionally biased region" description="Basic and acidic residues" evidence="11">
    <location>
        <begin position="153"/>
        <end position="171"/>
    </location>
</feature>
<dbReference type="GO" id="GO:0003682">
    <property type="term" value="F:chromatin binding"/>
    <property type="evidence" value="ECO:0007669"/>
    <property type="project" value="InterPro"/>
</dbReference>
<dbReference type="Pfam" id="PF01426">
    <property type="entry name" value="BAH"/>
    <property type="match status" value="1"/>
</dbReference>
<dbReference type="Proteomes" id="UP001306508">
    <property type="component" value="Unassembled WGS sequence"/>
</dbReference>
<evidence type="ECO:0000256" key="10">
    <source>
        <dbReference type="PROSITE-ProRule" id="PRU00035"/>
    </source>
</evidence>
<evidence type="ECO:0000256" key="7">
    <source>
        <dbReference type="ARBA" id="ARBA00023163"/>
    </source>
</evidence>
<feature type="compositionally biased region" description="Polar residues" evidence="11">
    <location>
        <begin position="184"/>
        <end position="215"/>
    </location>
</feature>
<evidence type="ECO:0000256" key="1">
    <source>
        <dbReference type="ARBA" id="ARBA00004123"/>
    </source>
</evidence>
<dbReference type="Pfam" id="PF00439">
    <property type="entry name" value="Bromodomain"/>
    <property type="match status" value="2"/>
</dbReference>
<keyword evidence="5" id="KW-0805">Transcription regulation</keyword>
<feature type="compositionally biased region" description="Low complexity" evidence="11">
    <location>
        <begin position="299"/>
        <end position="312"/>
    </location>
</feature>
<evidence type="ECO:0000256" key="6">
    <source>
        <dbReference type="ARBA" id="ARBA00023117"/>
    </source>
</evidence>
<keyword evidence="7" id="KW-0804">Transcription</keyword>
<dbReference type="PANTHER" id="PTHR16062:SF21">
    <property type="entry name" value="CHROMATIN STRUCTURE-REMODELING COMPLEX SUBUNIT RSC1-RELATED"/>
    <property type="match status" value="1"/>
</dbReference>
<evidence type="ECO:0000256" key="2">
    <source>
        <dbReference type="ARBA" id="ARBA00022553"/>
    </source>
</evidence>
<dbReference type="InterPro" id="IPR036427">
    <property type="entry name" value="Bromodomain-like_sf"/>
</dbReference>
<organism evidence="14 15">
    <name type="scientific">Arxiozyma heterogenica</name>
    <dbReference type="NCBI Taxonomy" id="278026"/>
    <lineage>
        <taxon>Eukaryota</taxon>
        <taxon>Fungi</taxon>
        <taxon>Dikarya</taxon>
        <taxon>Ascomycota</taxon>
        <taxon>Saccharomycotina</taxon>
        <taxon>Saccharomycetes</taxon>
        <taxon>Saccharomycetales</taxon>
        <taxon>Saccharomycetaceae</taxon>
        <taxon>Arxiozyma</taxon>
    </lineage>
</organism>
<dbReference type="AlphaFoldDB" id="A0AAN7ZXJ9"/>
<dbReference type="Gene3D" id="1.20.920.10">
    <property type="entry name" value="Bromodomain-like"/>
    <property type="match status" value="2"/>
</dbReference>
<evidence type="ECO:0000256" key="9">
    <source>
        <dbReference type="ARBA" id="ARBA00061403"/>
    </source>
</evidence>
<dbReference type="EMBL" id="JAWIZZ010000047">
    <property type="protein sequence ID" value="KAK5779206.1"/>
    <property type="molecule type" value="Genomic_DNA"/>
</dbReference>
<dbReference type="InterPro" id="IPR043151">
    <property type="entry name" value="BAH_sf"/>
</dbReference>
<sequence length="973" mass="112450">MVDVDKDELEKTLRVFQKEFYTLKDESDNLIFPVFNTLPLKKEYPDYYEVIKKPVSLNTLKKRVPHYTDPQLFLNDIVQMTWNARIYNAPESIIYIYARILDAYIRKTVVPKLIKKYPHVVYPNPGPLPEPEDNKIQEDMLAKYGGIPLQTELPKKKDSIEQIENDSEHQGMKTRFRSTRQSERNTNNNHISQQQGKQQSSHDVVSGTTPNSISLLSKKDKLDDMGTETAQSYTSNNSSQSSLYQMNEATQLSSLQNQTQFPSHRNPAILQWQFPIIRQGSDNQSMSRSRGRPHKLRSPESSPSVTPTYSYSKNAQHKLYTKRGRPPVIDLPYLQRIKNILKNLKKERDLKQKLWITAPFERLPGEFQSETIKKSIPDPLCLDDIRKKAKHRKYKDFQSFQNDIMQMLSTFKLFYKDNNTMLRNISNLESVYANLARIELAKPDRSFLPEGEVRIPYEDVTVNNITYHIGDWVFIRNPTDENKPIVGQIFRIWSMPDGSKWFNACWYFRPEQTVHRVDRLFYKNEVMKTGQYRDSLVTDLVGKCYVVHFTRYQRGDPDIKLEGPMFICEFRYNETDKAFNKIRTWKACLPEELRDQDEPTIPIGSRKFFKYPSPIRHLLPPNATPNDPIPEPVEGVPDGPPLVGAVYIRPPIKRDDLGEYASSPDSPRHIIRPGEPYGEGKIDFEMGTLTVSASAVGKVSYYQARKAQATLVAEANAGKIHSQVHTGIDNSAFNNLNIHNFNKSPITGIDGNNSNSIQLDNRITFQKLKQRQLQKIQDQQDQQRQQHMSNHATNYNLTNVINNMSSLASKNALTPIDIDSPGAYTLPISITKGVETLQHLYGIDGRKLIDRSIPRKRNQGDVVWFKGPSTRIEERVLNMGTSNHSEFSLYNIFPWNQKKPHLDYKEIEEEVTEHIRHTRHNKRKDVFEDDVEFKLPDENENKEDIKYVSGTYALGLRPSATFMAHKLNKSGIH</sequence>
<evidence type="ECO:0000313" key="14">
    <source>
        <dbReference type="EMBL" id="KAK5779206.1"/>
    </source>
</evidence>
<dbReference type="GO" id="GO:0016586">
    <property type="term" value="C:RSC-type complex"/>
    <property type="evidence" value="ECO:0007669"/>
    <property type="project" value="InterPro"/>
</dbReference>
<accession>A0AAN7ZXJ9</accession>
<dbReference type="PROSITE" id="PS50014">
    <property type="entry name" value="BROMODOMAIN_2"/>
    <property type="match status" value="2"/>
</dbReference>
<keyword evidence="2" id="KW-0597">Phosphoprotein</keyword>
<evidence type="ECO:0000259" key="12">
    <source>
        <dbReference type="PROSITE" id="PS50014"/>
    </source>
</evidence>
<dbReference type="FunFam" id="2.30.30.490:FF:000016">
    <property type="entry name" value="RSC complex member"/>
    <property type="match status" value="1"/>
</dbReference>
<dbReference type="CDD" id="cd04717">
    <property type="entry name" value="BAH_polybromo"/>
    <property type="match status" value="1"/>
</dbReference>
<dbReference type="PRINTS" id="PR00503">
    <property type="entry name" value="BROMODOMAIN"/>
</dbReference>
<dbReference type="SMART" id="SM00439">
    <property type="entry name" value="BAH"/>
    <property type="match status" value="1"/>
</dbReference>
<keyword evidence="15" id="KW-1185">Reference proteome</keyword>
<dbReference type="InterPro" id="IPR035700">
    <property type="entry name" value="Rsc1/Rsc2_Bromo"/>
</dbReference>